<dbReference type="EMBL" id="AJVK01035964">
    <property type="status" value="NOT_ANNOTATED_CDS"/>
    <property type="molecule type" value="Genomic_DNA"/>
</dbReference>
<dbReference type="VEuPathDB" id="VectorBase:PPAPM1_000667"/>
<evidence type="ECO:0000313" key="1">
    <source>
        <dbReference type="EnsemblMetazoa" id="PPAI009012-PA"/>
    </source>
</evidence>
<accession>A0A1B0GQ73</accession>
<dbReference type="EnsemblMetazoa" id="PPAI009012-RA">
    <property type="protein sequence ID" value="PPAI009012-PA"/>
    <property type="gene ID" value="PPAI009012"/>
</dbReference>
<organism evidence="1 2">
    <name type="scientific">Phlebotomus papatasi</name>
    <name type="common">Sandfly</name>
    <dbReference type="NCBI Taxonomy" id="29031"/>
    <lineage>
        <taxon>Eukaryota</taxon>
        <taxon>Metazoa</taxon>
        <taxon>Ecdysozoa</taxon>
        <taxon>Arthropoda</taxon>
        <taxon>Hexapoda</taxon>
        <taxon>Insecta</taxon>
        <taxon>Pterygota</taxon>
        <taxon>Neoptera</taxon>
        <taxon>Endopterygota</taxon>
        <taxon>Diptera</taxon>
        <taxon>Nematocera</taxon>
        <taxon>Psychodoidea</taxon>
        <taxon>Psychodidae</taxon>
        <taxon>Phlebotomus</taxon>
        <taxon>Phlebotomus</taxon>
    </lineage>
</organism>
<reference evidence="1" key="1">
    <citation type="submission" date="2022-08" db="UniProtKB">
        <authorList>
            <consortium name="EnsemblMetazoa"/>
        </authorList>
    </citation>
    <scope>IDENTIFICATION</scope>
    <source>
        <strain evidence="1">Israel</strain>
    </source>
</reference>
<proteinExistence type="predicted"/>
<dbReference type="Proteomes" id="UP000092462">
    <property type="component" value="Unassembled WGS sequence"/>
</dbReference>
<keyword evidence="2" id="KW-1185">Reference proteome</keyword>
<dbReference type="AlphaFoldDB" id="A0A1B0GQ73"/>
<dbReference type="VEuPathDB" id="VectorBase:PPAI009012"/>
<protein>
    <submittedName>
        <fullName evidence="1">Uncharacterized protein</fullName>
    </submittedName>
</protein>
<name>A0A1B0GQ73_PHLPP</name>
<sequence length="86" mass="9648">AESSHSALNSSLDFRECLWAAENPEVQKSCFLARVCELEPPKRCQVEAILQEGPTCEFITINMILHSLPVLPESQSKEIHCHGRDV</sequence>
<evidence type="ECO:0000313" key="2">
    <source>
        <dbReference type="Proteomes" id="UP000092462"/>
    </source>
</evidence>